<evidence type="ECO:0000313" key="3">
    <source>
        <dbReference type="Proteomes" id="UP000236291"/>
    </source>
</evidence>
<dbReference type="Proteomes" id="UP000236291">
    <property type="component" value="Unassembled WGS sequence"/>
</dbReference>
<dbReference type="InterPro" id="IPR044730">
    <property type="entry name" value="RNase_H-like_dom_plant"/>
</dbReference>
<proteinExistence type="predicted"/>
<reference evidence="2 3" key="2">
    <citation type="journal article" date="2017" name="Front. Plant Sci.">
        <title>Gene Classification and Mining of Molecular Markers Useful in Red Clover (Trifolium pratense) Breeding.</title>
        <authorList>
            <person name="Istvanek J."/>
            <person name="Dluhosova J."/>
            <person name="Dluhos P."/>
            <person name="Patkova L."/>
            <person name="Nedelnik J."/>
            <person name="Repkova J."/>
        </authorList>
    </citation>
    <scope>NUCLEOTIDE SEQUENCE [LARGE SCALE GENOMIC DNA]</scope>
    <source>
        <strain evidence="3">cv. Tatra</strain>
        <tissue evidence="2">Young leaves</tissue>
    </source>
</reference>
<dbReference type="Gene3D" id="3.30.420.10">
    <property type="entry name" value="Ribonuclease H-like superfamily/Ribonuclease H"/>
    <property type="match status" value="1"/>
</dbReference>
<reference evidence="2 3" key="1">
    <citation type="journal article" date="2014" name="Am. J. Bot.">
        <title>Genome assembly and annotation for red clover (Trifolium pratense; Fabaceae).</title>
        <authorList>
            <person name="Istvanek J."/>
            <person name="Jaros M."/>
            <person name="Krenek A."/>
            <person name="Repkova J."/>
        </authorList>
    </citation>
    <scope>NUCLEOTIDE SEQUENCE [LARGE SCALE GENOMIC DNA]</scope>
    <source>
        <strain evidence="3">cv. Tatra</strain>
        <tissue evidence="2">Young leaves</tissue>
    </source>
</reference>
<dbReference type="SUPFAM" id="SSF53098">
    <property type="entry name" value="Ribonuclease H-like"/>
    <property type="match status" value="1"/>
</dbReference>
<dbReference type="InterPro" id="IPR002156">
    <property type="entry name" value="RNaseH_domain"/>
</dbReference>
<dbReference type="GO" id="GO:0003676">
    <property type="term" value="F:nucleic acid binding"/>
    <property type="evidence" value="ECO:0007669"/>
    <property type="project" value="InterPro"/>
</dbReference>
<comment type="caution">
    <text evidence="2">The sequence shown here is derived from an EMBL/GenBank/DDBJ whole genome shotgun (WGS) entry which is preliminary data.</text>
</comment>
<dbReference type="InterPro" id="IPR053151">
    <property type="entry name" value="RNase_H-like"/>
</dbReference>
<sequence>REPVGGFAKGLGLCSAFVAELWGVLEGLKYVRRLGFRKVELHIDSKVVVQVVGARRLQSLSGARQVSP</sequence>
<gene>
    <name evidence="2" type="ORF">L195_g050419</name>
</gene>
<accession>A0A2K3JTU9</accession>
<dbReference type="PANTHER" id="PTHR47723:SF13">
    <property type="entry name" value="PUTATIVE-RELATED"/>
    <property type="match status" value="1"/>
</dbReference>
<dbReference type="InterPro" id="IPR012337">
    <property type="entry name" value="RNaseH-like_sf"/>
</dbReference>
<feature type="domain" description="RNase H type-1" evidence="1">
    <location>
        <begin position="12"/>
        <end position="56"/>
    </location>
</feature>
<protein>
    <submittedName>
        <fullName evidence="2">Histone H2A</fullName>
    </submittedName>
</protein>
<evidence type="ECO:0000259" key="1">
    <source>
        <dbReference type="Pfam" id="PF13456"/>
    </source>
</evidence>
<dbReference type="PANTHER" id="PTHR47723">
    <property type="entry name" value="OS05G0353850 PROTEIN"/>
    <property type="match status" value="1"/>
</dbReference>
<dbReference type="GO" id="GO:0004523">
    <property type="term" value="F:RNA-DNA hybrid ribonuclease activity"/>
    <property type="evidence" value="ECO:0007669"/>
    <property type="project" value="InterPro"/>
</dbReference>
<name>A0A2K3JTU9_TRIPR</name>
<dbReference type="EMBL" id="ASHM01076611">
    <property type="protein sequence ID" value="PNX57473.1"/>
    <property type="molecule type" value="Genomic_DNA"/>
</dbReference>
<dbReference type="InterPro" id="IPR036397">
    <property type="entry name" value="RNaseH_sf"/>
</dbReference>
<dbReference type="Pfam" id="PF13456">
    <property type="entry name" value="RVT_3"/>
    <property type="match status" value="1"/>
</dbReference>
<organism evidence="2 3">
    <name type="scientific">Trifolium pratense</name>
    <name type="common">Red clover</name>
    <dbReference type="NCBI Taxonomy" id="57577"/>
    <lineage>
        <taxon>Eukaryota</taxon>
        <taxon>Viridiplantae</taxon>
        <taxon>Streptophyta</taxon>
        <taxon>Embryophyta</taxon>
        <taxon>Tracheophyta</taxon>
        <taxon>Spermatophyta</taxon>
        <taxon>Magnoliopsida</taxon>
        <taxon>eudicotyledons</taxon>
        <taxon>Gunneridae</taxon>
        <taxon>Pentapetalae</taxon>
        <taxon>rosids</taxon>
        <taxon>fabids</taxon>
        <taxon>Fabales</taxon>
        <taxon>Fabaceae</taxon>
        <taxon>Papilionoideae</taxon>
        <taxon>50 kb inversion clade</taxon>
        <taxon>NPAAA clade</taxon>
        <taxon>Hologalegina</taxon>
        <taxon>IRL clade</taxon>
        <taxon>Trifolieae</taxon>
        <taxon>Trifolium</taxon>
    </lineage>
</organism>
<evidence type="ECO:0000313" key="2">
    <source>
        <dbReference type="EMBL" id="PNX57473.1"/>
    </source>
</evidence>
<dbReference type="AlphaFoldDB" id="A0A2K3JTU9"/>
<dbReference type="CDD" id="cd06222">
    <property type="entry name" value="RNase_H_like"/>
    <property type="match status" value="1"/>
</dbReference>
<feature type="non-terminal residue" evidence="2">
    <location>
        <position position="1"/>
    </location>
</feature>